<name>A0ABQ0NZQ3_9PROT</name>
<dbReference type="SUPFAM" id="SSF143100">
    <property type="entry name" value="TTHA1013/TTHA0281-like"/>
    <property type="match status" value="1"/>
</dbReference>
<keyword evidence="2" id="KW-1185">Reference proteome</keyword>
<proteinExistence type="predicted"/>
<dbReference type="Proteomes" id="UP001062901">
    <property type="component" value="Unassembled WGS sequence"/>
</dbReference>
<accession>A0ABQ0NZQ3</accession>
<dbReference type="Pfam" id="PF05534">
    <property type="entry name" value="HicB"/>
    <property type="match status" value="1"/>
</dbReference>
<gene>
    <name evidence="1" type="ORF">AA15669_1422</name>
</gene>
<dbReference type="InterPro" id="IPR035069">
    <property type="entry name" value="TTHA1013/TTHA0281-like"/>
</dbReference>
<reference evidence="1" key="1">
    <citation type="submission" date="2013-04" db="EMBL/GenBank/DDBJ databases">
        <title>The genome sequencing project of 58 acetic acid bacteria.</title>
        <authorList>
            <person name="Okamoto-Kainuma A."/>
            <person name="Ishikawa M."/>
            <person name="Umino S."/>
            <person name="Koizumi Y."/>
            <person name="Shiwa Y."/>
            <person name="Yoshikawa H."/>
            <person name="Matsutani M."/>
            <person name="Matsushita K."/>
        </authorList>
    </citation>
    <scope>NUCLEOTIDE SEQUENCE</scope>
    <source>
        <strain evidence="1">DSM 15669</strain>
    </source>
</reference>
<sequence>MKNILTVGGYKAVVAFDPETGLFRGEFLGLNGGADFYADSVEGLKTEGEASLKVFLEMCKEKGISPKRPYSGKFQVRLSPQEHARAVELAASRGLSLNQLISESLRTNEGASSPSTHPA</sequence>
<dbReference type="RefSeq" id="WP_018981065.1">
    <property type="nucleotide sequence ID" value="NZ_BAQD01000033.1"/>
</dbReference>
<organism evidence="1 2">
    <name type="scientific">Saccharibacter floricola DSM 15669</name>
    <dbReference type="NCBI Taxonomy" id="1123227"/>
    <lineage>
        <taxon>Bacteria</taxon>
        <taxon>Pseudomonadati</taxon>
        <taxon>Pseudomonadota</taxon>
        <taxon>Alphaproteobacteria</taxon>
        <taxon>Acetobacterales</taxon>
        <taxon>Acetobacteraceae</taxon>
        <taxon>Saccharibacter</taxon>
    </lineage>
</organism>
<evidence type="ECO:0000313" key="2">
    <source>
        <dbReference type="Proteomes" id="UP001062901"/>
    </source>
</evidence>
<comment type="caution">
    <text evidence="1">The sequence shown here is derived from an EMBL/GenBank/DDBJ whole genome shotgun (WGS) entry which is preliminary data.</text>
</comment>
<evidence type="ECO:0000313" key="1">
    <source>
        <dbReference type="EMBL" id="GBQ07529.1"/>
    </source>
</evidence>
<dbReference type="InterPro" id="IPR008651">
    <property type="entry name" value="Uncharacterised_HicB"/>
</dbReference>
<dbReference type="EMBL" id="BAQD01000033">
    <property type="protein sequence ID" value="GBQ07529.1"/>
    <property type="molecule type" value="Genomic_DNA"/>
</dbReference>
<protein>
    <submittedName>
        <fullName evidence="1">Toxin-antitoxin systems HicB</fullName>
    </submittedName>
</protein>